<dbReference type="AlphaFoldDB" id="A0A6A0ADC5"/>
<feature type="region of interest" description="Disordered" evidence="1">
    <location>
        <begin position="1"/>
        <end position="50"/>
    </location>
</feature>
<evidence type="ECO:0000313" key="2">
    <source>
        <dbReference type="EMBL" id="GFH30890.1"/>
    </source>
</evidence>
<proteinExistence type="predicted"/>
<organism evidence="2 3">
    <name type="scientific">Haematococcus lacustris</name>
    <name type="common">Green alga</name>
    <name type="synonym">Haematococcus pluvialis</name>
    <dbReference type="NCBI Taxonomy" id="44745"/>
    <lineage>
        <taxon>Eukaryota</taxon>
        <taxon>Viridiplantae</taxon>
        <taxon>Chlorophyta</taxon>
        <taxon>core chlorophytes</taxon>
        <taxon>Chlorophyceae</taxon>
        <taxon>CS clade</taxon>
        <taxon>Chlamydomonadales</taxon>
        <taxon>Haematococcaceae</taxon>
        <taxon>Haematococcus</taxon>
    </lineage>
</organism>
<evidence type="ECO:0000256" key="1">
    <source>
        <dbReference type="SAM" id="MobiDB-lite"/>
    </source>
</evidence>
<keyword evidence="3" id="KW-1185">Reference proteome</keyword>
<gene>
    <name evidence="2" type="ORF">HaLaN_29822</name>
</gene>
<feature type="compositionally biased region" description="Low complexity" evidence="1">
    <location>
        <begin position="26"/>
        <end position="39"/>
    </location>
</feature>
<dbReference type="Proteomes" id="UP000485058">
    <property type="component" value="Unassembled WGS sequence"/>
</dbReference>
<protein>
    <submittedName>
        <fullName evidence="2">Uncharacterized protein</fullName>
    </submittedName>
</protein>
<feature type="non-terminal residue" evidence="2">
    <location>
        <position position="82"/>
    </location>
</feature>
<feature type="non-terminal residue" evidence="2">
    <location>
        <position position="1"/>
    </location>
</feature>
<dbReference type="EMBL" id="BLLF01005215">
    <property type="protein sequence ID" value="GFH30890.1"/>
    <property type="molecule type" value="Genomic_DNA"/>
</dbReference>
<name>A0A6A0ADC5_HAELA</name>
<evidence type="ECO:0000313" key="3">
    <source>
        <dbReference type="Proteomes" id="UP000485058"/>
    </source>
</evidence>
<reference evidence="2 3" key="1">
    <citation type="submission" date="2020-02" db="EMBL/GenBank/DDBJ databases">
        <title>Draft genome sequence of Haematococcus lacustris strain NIES-144.</title>
        <authorList>
            <person name="Morimoto D."/>
            <person name="Nakagawa S."/>
            <person name="Yoshida T."/>
            <person name="Sawayama S."/>
        </authorList>
    </citation>
    <scope>NUCLEOTIDE SEQUENCE [LARGE SCALE GENOMIC DNA]</scope>
    <source>
        <strain evidence="2 3">NIES-144</strain>
    </source>
</reference>
<accession>A0A6A0ADC5</accession>
<sequence>NKSRAAKQGETTPRTAPSTLFKRSRAAGNALAPAAAPKAHSGIQSSRRRRVPLTTAWRSVLVRRASHVAKSHEFKCLSLDRH</sequence>
<feature type="compositionally biased region" description="Polar residues" evidence="1">
    <location>
        <begin position="9"/>
        <end position="18"/>
    </location>
</feature>
<comment type="caution">
    <text evidence="2">The sequence shown here is derived from an EMBL/GenBank/DDBJ whole genome shotgun (WGS) entry which is preliminary data.</text>
</comment>